<gene>
    <name evidence="2" type="ORF">DFR42_107126</name>
</gene>
<dbReference type="Proteomes" id="UP000247792">
    <property type="component" value="Unassembled WGS sequence"/>
</dbReference>
<reference evidence="2 3" key="1">
    <citation type="submission" date="2018-05" db="EMBL/GenBank/DDBJ databases">
        <title>Genomic Encyclopedia of Type Strains, Phase IV (KMG-IV): sequencing the most valuable type-strain genomes for metagenomic binning, comparative biology and taxonomic classification.</title>
        <authorList>
            <person name="Goeker M."/>
        </authorList>
    </citation>
    <scope>NUCLEOTIDE SEQUENCE [LARGE SCALE GENOMIC DNA]</scope>
    <source>
        <strain evidence="2 3">DSM 19792</strain>
    </source>
</reference>
<dbReference type="GO" id="GO:0003677">
    <property type="term" value="F:DNA binding"/>
    <property type="evidence" value="ECO:0007669"/>
    <property type="project" value="InterPro"/>
</dbReference>
<dbReference type="InterPro" id="IPR001387">
    <property type="entry name" value="Cro/C1-type_HTH"/>
</dbReference>
<dbReference type="AlphaFoldDB" id="A0A318J1L3"/>
<proteinExistence type="predicted"/>
<comment type="caution">
    <text evidence="2">The sequence shown here is derived from an EMBL/GenBank/DDBJ whole genome shotgun (WGS) entry which is preliminary data.</text>
</comment>
<dbReference type="Pfam" id="PF13560">
    <property type="entry name" value="HTH_31"/>
    <property type="match status" value="1"/>
</dbReference>
<keyword evidence="3" id="KW-1185">Reference proteome</keyword>
<evidence type="ECO:0000313" key="3">
    <source>
        <dbReference type="Proteomes" id="UP000247792"/>
    </source>
</evidence>
<dbReference type="SMART" id="SM00530">
    <property type="entry name" value="HTH_XRE"/>
    <property type="match status" value="1"/>
</dbReference>
<sequence length="107" mass="11662">MSTIMINIVEQLNAMREASKQSQSELAERAGLSRMTVVRTEHGQIDPRLSTIQVMARALGLELMLVPQELTGPLLSFIQAGGKYLGQEQGIDAPLSVVDSLLARERG</sequence>
<organism evidence="2 3">
    <name type="scientific">Undibacterium pigrum</name>
    <dbReference type="NCBI Taxonomy" id="401470"/>
    <lineage>
        <taxon>Bacteria</taxon>
        <taxon>Pseudomonadati</taxon>
        <taxon>Pseudomonadota</taxon>
        <taxon>Betaproteobacteria</taxon>
        <taxon>Burkholderiales</taxon>
        <taxon>Oxalobacteraceae</taxon>
        <taxon>Undibacterium</taxon>
    </lineage>
</organism>
<dbReference type="RefSeq" id="WP_211324362.1">
    <property type="nucleotide sequence ID" value="NZ_QJKB01000007.1"/>
</dbReference>
<dbReference type="SUPFAM" id="SSF47413">
    <property type="entry name" value="lambda repressor-like DNA-binding domains"/>
    <property type="match status" value="1"/>
</dbReference>
<protein>
    <submittedName>
        <fullName evidence="2">Helix-turn-helix protein</fullName>
    </submittedName>
</protein>
<name>A0A318J1L3_9BURK</name>
<evidence type="ECO:0000313" key="2">
    <source>
        <dbReference type="EMBL" id="PXX41475.1"/>
    </source>
</evidence>
<dbReference type="PROSITE" id="PS50943">
    <property type="entry name" value="HTH_CROC1"/>
    <property type="match status" value="1"/>
</dbReference>
<feature type="domain" description="HTH cro/C1-type" evidence="1">
    <location>
        <begin position="12"/>
        <end position="66"/>
    </location>
</feature>
<dbReference type="InterPro" id="IPR010982">
    <property type="entry name" value="Lambda_DNA-bd_dom_sf"/>
</dbReference>
<evidence type="ECO:0000259" key="1">
    <source>
        <dbReference type="PROSITE" id="PS50943"/>
    </source>
</evidence>
<dbReference type="CDD" id="cd00093">
    <property type="entry name" value="HTH_XRE"/>
    <property type="match status" value="1"/>
</dbReference>
<dbReference type="Gene3D" id="1.10.260.40">
    <property type="entry name" value="lambda repressor-like DNA-binding domains"/>
    <property type="match status" value="1"/>
</dbReference>
<dbReference type="EMBL" id="QJKB01000007">
    <property type="protein sequence ID" value="PXX41475.1"/>
    <property type="molecule type" value="Genomic_DNA"/>
</dbReference>
<accession>A0A318J1L3</accession>